<feature type="region of interest" description="Disordered" evidence="6">
    <location>
        <begin position="246"/>
        <end position="276"/>
    </location>
</feature>
<keyword evidence="4" id="KW-0238">DNA-binding</keyword>
<dbReference type="InterPro" id="IPR050974">
    <property type="entry name" value="Plant_ZF_CCCH"/>
</dbReference>
<dbReference type="SUPFAM" id="SSF90229">
    <property type="entry name" value="CCCH zinc finger"/>
    <property type="match status" value="4"/>
</dbReference>
<evidence type="ECO:0000313" key="8">
    <source>
        <dbReference type="EMBL" id="WOK92633.1"/>
    </source>
</evidence>
<evidence type="ECO:0000256" key="6">
    <source>
        <dbReference type="SAM" id="MobiDB-lite"/>
    </source>
</evidence>
<dbReference type="PANTHER" id="PTHR12506:SF50">
    <property type="entry name" value="ZINC FINGER CCCH DOMAIN-CONTAINING PROTEIN 26"/>
    <property type="match status" value="1"/>
</dbReference>
<evidence type="ECO:0000256" key="1">
    <source>
        <dbReference type="ARBA" id="ARBA00022723"/>
    </source>
</evidence>
<dbReference type="GO" id="GO:0003729">
    <property type="term" value="F:mRNA binding"/>
    <property type="evidence" value="ECO:0007669"/>
    <property type="project" value="TreeGrafter"/>
</dbReference>
<keyword evidence="3 5" id="KW-0862">Zinc</keyword>
<feature type="domain" description="C3H1-type" evidence="7">
    <location>
        <begin position="89"/>
        <end position="117"/>
    </location>
</feature>
<evidence type="ECO:0000259" key="7">
    <source>
        <dbReference type="PROSITE" id="PS50103"/>
    </source>
</evidence>
<dbReference type="GO" id="GO:0008270">
    <property type="term" value="F:zinc ion binding"/>
    <property type="evidence" value="ECO:0007669"/>
    <property type="project" value="UniProtKB-KW"/>
</dbReference>
<feature type="domain" description="C3H1-type" evidence="7">
    <location>
        <begin position="47"/>
        <end position="75"/>
    </location>
</feature>
<name>A0AAQ3PYI1_9LILI</name>
<evidence type="ECO:0000256" key="2">
    <source>
        <dbReference type="ARBA" id="ARBA00022771"/>
    </source>
</evidence>
<dbReference type="Gene3D" id="2.30.30.1190">
    <property type="match status" value="1"/>
</dbReference>
<protein>
    <submittedName>
        <fullName evidence="8">Zinc finger CCCH domain-containing protein 12-like</fullName>
    </submittedName>
</protein>
<feature type="zinc finger region" description="C3H1-type" evidence="5">
    <location>
        <begin position="47"/>
        <end position="75"/>
    </location>
</feature>
<evidence type="ECO:0000256" key="4">
    <source>
        <dbReference type="ARBA" id="ARBA00023125"/>
    </source>
</evidence>
<feature type="compositionally biased region" description="Polar residues" evidence="6">
    <location>
        <begin position="246"/>
        <end position="268"/>
    </location>
</feature>
<evidence type="ECO:0000256" key="5">
    <source>
        <dbReference type="PROSITE-ProRule" id="PRU00723"/>
    </source>
</evidence>
<dbReference type="AlphaFoldDB" id="A0AAQ3PYI1"/>
<gene>
    <name evidence="8" type="ORF">Cni_G01324</name>
</gene>
<dbReference type="Proteomes" id="UP001327560">
    <property type="component" value="Chromosome 1"/>
</dbReference>
<dbReference type="PROSITE" id="PS50103">
    <property type="entry name" value="ZF_C3H1"/>
    <property type="match status" value="4"/>
</dbReference>
<dbReference type="InterPro" id="IPR036855">
    <property type="entry name" value="Znf_CCCH_sf"/>
</dbReference>
<dbReference type="PANTHER" id="PTHR12506">
    <property type="entry name" value="PROTEIN PHOSPHATASE RELATED"/>
    <property type="match status" value="1"/>
</dbReference>
<feature type="zinc finger region" description="C3H1-type" evidence="5">
    <location>
        <begin position="134"/>
        <end position="162"/>
    </location>
</feature>
<feature type="region of interest" description="Disordered" evidence="6">
    <location>
        <begin position="1"/>
        <end position="45"/>
    </location>
</feature>
<reference evidence="8 9" key="1">
    <citation type="submission" date="2023-10" db="EMBL/GenBank/DDBJ databases">
        <title>Chromosome-scale genome assembly provides insights into flower coloration mechanisms of Canna indica.</title>
        <authorList>
            <person name="Li C."/>
        </authorList>
    </citation>
    <scope>NUCLEOTIDE SEQUENCE [LARGE SCALE GENOMIC DNA]</scope>
    <source>
        <tissue evidence="8">Flower</tissue>
    </source>
</reference>
<dbReference type="InterPro" id="IPR000571">
    <property type="entry name" value="Znf_CCCH"/>
</dbReference>
<proteinExistence type="predicted"/>
<keyword evidence="2 5" id="KW-0863">Zinc-finger</keyword>
<dbReference type="GO" id="GO:0003677">
    <property type="term" value="F:DNA binding"/>
    <property type="evidence" value="ECO:0007669"/>
    <property type="project" value="UniProtKB-KW"/>
</dbReference>
<evidence type="ECO:0000256" key="3">
    <source>
        <dbReference type="ARBA" id="ARBA00022833"/>
    </source>
</evidence>
<feature type="zinc finger region" description="C3H1-type" evidence="5">
    <location>
        <begin position="89"/>
        <end position="117"/>
    </location>
</feature>
<dbReference type="Gene3D" id="4.10.1000.10">
    <property type="entry name" value="Zinc finger, CCCH-type"/>
    <property type="match status" value="2"/>
</dbReference>
<feature type="zinc finger region" description="C3H1-type" evidence="5">
    <location>
        <begin position="273"/>
        <end position="301"/>
    </location>
</feature>
<evidence type="ECO:0000313" key="9">
    <source>
        <dbReference type="Proteomes" id="UP001327560"/>
    </source>
</evidence>
<accession>A0AAQ3PYI1</accession>
<organism evidence="8 9">
    <name type="scientific">Canna indica</name>
    <name type="common">Indian-shot</name>
    <dbReference type="NCBI Taxonomy" id="4628"/>
    <lineage>
        <taxon>Eukaryota</taxon>
        <taxon>Viridiplantae</taxon>
        <taxon>Streptophyta</taxon>
        <taxon>Embryophyta</taxon>
        <taxon>Tracheophyta</taxon>
        <taxon>Spermatophyta</taxon>
        <taxon>Magnoliopsida</taxon>
        <taxon>Liliopsida</taxon>
        <taxon>Zingiberales</taxon>
        <taxon>Cannaceae</taxon>
        <taxon>Canna</taxon>
    </lineage>
</organism>
<sequence>MMPDARHNAVSNSSSVSPDKLEEAMCQLKIEDGEEGDDGQLSPYPDRPGEPDCLYYLRTGVCGYGTKCKYNHPTHTGQNTQLGEELPQRDGQPDCQFFLKTGTCKYGTACKYHHPRDKQNTKLVQLNVLGLPIRKDEKPCAYYMRTGSCKYGVACKFNHPQPATPGIPFPTAGSSTYGYPTSVAPTSGPPVISAYPLSRIPYMSTPRMQGVPAYIPLVLSPIQGNTSSQQGWSTYMGSMNHISSTDMLAPNQIGNSKHQEQPGSSLPQNLPERPDQPECQFYMKTGSCKYGTSCKYHHPKERNQASIATIGPLGLPLRPVILFIYSLSPCFPNYLNYVSKLSDHFVLFSHASVLCLQRVSLYAPSTVHTEAADMAQPANLIIHWWGIMVIICHLSLMRIHQHSFTTKGVCKLYGHQLKIRLSSHRSCLISSQVVLRPILEIMTMELLLQILLLKILSLRHSLNEIELINTNPSLPSIVPNGDFAALPASFHVLINCRSVKILHLLPVLFSLAVENLYGNW</sequence>
<dbReference type="EMBL" id="CP136890">
    <property type="protein sequence ID" value="WOK92633.1"/>
    <property type="molecule type" value="Genomic_DNA"/>
</dbReference>
<dbReference type="SMART" id="SM00356">
    <property type="entry name" value="ZnF_C3H1"/>
    <property type="match status" value="4"/>
</dbReference>
<keyword evidence="1 5" id="KW-0479">Metal-binding</keyword>
<feature type="domain" description="C3H1-type" evidence="7">
    <location>
        <begin position="134"/>
        <end position="162"/>
    </location>
</feature>
<feature type="domain" description="C3H1-type" evidence="7">
    <location>
        <begin position="273"/>
        <end position="301"/>
    </location>
</feature>
<keyword evidence="9" id="KW-1185">Reference proteome</keyword>
<dbReference type="Pfam" id="PF00642">
    <property type="entry name" value="zf-CCCH"/>
    <property type="match status" value="4"/>
</dbReference>